<proteinExistence type="predicted"/>
<sequence length="85" mass="10153">MEQCLIDNKVCPNGNKKCKVCKFDSCEEVLDMIEEEQKYNEKWKLKQIKSELPEQCKNCSFLEITNLREGKVFCPYRIKERCLIK</sequence>
<dbReference type="EMBL" id="BK015707">
    <property type="protein sequence ID" value="DAE21091.1"/>
    <property type="molecule type" value="Genomic_DNA"/>
</dbReference>
<reference evidence="1" key="1">
    <citation type="journal article" date="2021" name="Proc. Natl. Acad. Sci. U.S.A.">
        <title>A Catalog of Tens of Thousands of Viruses from Human Metagenomes Reveals Hidden Associations with Chronic Diseases.</title>
        <authorList>
            <person name="Tisza M.J."/>
            <person name="Buck C.B."/>
        </authorList>
    </citation>
    <scope>NUCLEOTIDE SEQUENCE</scope>
    <source>
        <strain evidence="1">CtRCE13</strain>
    </source>
</reference>
<evidence type="ECO:0000313" key="1">
    <source>
        <dbReference type="EMBL" id="DAE21091.1"/>
    </source>
</evidence>
<accession>A0A8S5QQJ8</accession>
<protein>
    <submittedName>
        <fullName evidence="1">Uncharacterized protein</fullName>
    </submittedName>
</protein>
<name>A0A8S5QQJ8_9CAUD</name>
<organism evidence="1">
    <name type="scientific">Siphoviridae sp. ctRCE13</name>
    <dbReference type="NCBI Taxonomy" id="2826332"/>
    <lineage>
        <taxon>Viruses</taxon>
        <taxon>Duplodnaviria</taxon>
        <taxon>Heunggongvirae</taxon>
        <taxon>Uroviricota</taxon>
        <taxon>Caudoviricetes</taxon>
    </lineage>
</organism>